<keyword evidence="9" id="KW-0539">Nucleus</keyword>
<feature type="compositionally biased region" description="Polar residues" evidence="12">
    <location>
        <begin position="721"/>
        <end position="739"/>
    </location>
</feature>
<protein>
    <recommendedName>
        <fullName evidence="20">SWI/SNF complex subunit SWI3D</fullName>
    </recommendedName>
</protein>
<evidence type="ECO:0000313" key="18">
    <source>
        <dbReference type="EMBL" id="WOH13801.1"/>
    </source>
</evidence>
<keyword evidence="5" id="KW-0862">Zinc</keyword>
<dbReference type="PROSITE" id="PS01357">
    <property type="entry name" value="ZF_ZZ_1"/>
    <property type="match status" value="1"/>
</dbReference>
<keyword evidence="3" id="KW-0479">Metal-binding</keyword>
<feature type="region of interest" description="Disordered" evidence="12">
    <location>
        <begin position="1"/>
        <end position="75"/>
    </location>
</feature>
<dbReference type="SMART" id="SM00291">
    <property type="entry name" value="ZnF_ZZ"/>
    <property type="match status" value="1"/>
</dbReference>
<feature type="domain" description="SANT" evidence="16">
    <location>
        <begin position="361"/>
        <end position="412"/>
    </location>
</feature>
<evidence type="ECO:0008006" key="20">
    <source>
        <dbReference type="Google" id="ProtNLM"/>
    </source>
</evidence>
<evidence type="ECO:0000256" key="2">
    <source>
        <dbReference type="ARBA" id="ARBA00022473"/>
    </source>
</evidence>
<evidence type="ECO:0000313" key="19">
    <source>
        <dbReference type="Proteomes" id="UP000077755"/>
    </source>
</evidence>
<feature type="compositionally biased region" description="Basic and acidic residues" evidence="12">
    <location>
        <begin position="607"/>
        <end position="622"/>
    </location>
</feature>
<feature type="compositionally biased region" description="Polar residues" evidence="12">
    <location>
        <begin position="904"/>
        <end position="922"/>
    </location>
</feature>
<comment type="subcellular location">
    <subcellularLocation>
        <location evidence="1">Nucleus</location>
    </subcellularLocation>
</comment>
<dbReference type="CDD" id="cd02336">
    <property type="entry name" value="ZZ_RSC8"/>
    <property type="match status" value="1"/>
</dbReference>
<dbReference type="Pfam" id="PF00569">
    <property type="entry name" value="ZZ"/>
    <property type="match status" value="1"/>
</dbReference>
<feature type="compositionally biased region" description="Low complexity" evidence="12">
    <location>
        <begin position="597"/>
        <end position="606"/>
    </location>
</feature>
<feature type="compositionally biased region" description="Basic and acidic residues" evidence="12">
    <location>
        <begin position="653"/>
        <end position="667"/>
    </location>
</feature>
<name>A0AAF0XWM2_DAUCS</name>
<dbReference type="InterPro" id="IPR041984">
    <property type="entry name" value="Rsc8/Ssr1/Ssr2_ZZ"/>
</dbReference>
<sequence length="922" mass="101269">MDDKHKLAETLAPAVDTPTKLSDPPPEHTPPSRRRGGAQKRKHQSLSNLSGHQTTSSKRQAREKPPVAPLYQIHNGPLTRARLQPYFEAPEVKSDVDLANARILESRAKKAEEELAAAREDYEALEAKIEAECKKLMSRNVGDHVVPVHCGWFSWTKIHTLEERSLPSFFSGKSENRTPELYMEIRNGIMNKFHANPNARIELKDLSEIVVGDSDAKQEILEFLDYWGLINYHPFPETNSSILNIDAEEAEKTDSLLEKLYQFDKEESCALAVSKSNVATPTLASRLFPESSIADELMTAEGPSVEYHCNSCSADCSRKRYHCQKQADYDLCTECFTSGKFDSDMSPTDFILMEPGDAAGASSGKWTDQETLLLLEALELYKENWNEIAEHVATKTKAQCILHFVQMPIEDPFMDCDDQPDVSLKDDVGPLSATDDIQDSKDVNGAENKDKNISSSPSSTSIEKSKPVSETQIIQEQGENSILRALTEAFDVVDSSHSPKDKLSFSEAGNPVMALAAFLVRLVEPNVVTASTRTSLKSVSGTASGTQLAARHCFLLEDPTDEGKKTAEPLRAVAEAVGPEGQNNINQVSLKEDEKSNLVSDNSDLSSVHDKDKKENSLRDAEEQLVSPNGECLKDSQALKGPDVVNETVEPGPVKRSDIEKFPRKAEASNAEELGGLNSKVELPPTSLEKAKDATSLSLDAPKGEMLNSESTEALKDEKLSQSPTEQKDQGNLVTSDSIIENGAKDVREAADSKNENKDSADAKGDLCTKKVRQAAITAVSAAAVKAKLLADQEEDQIRLLATLLVEKQLHKLETKLAFFTEMDGLVMRVRELLERSKQRLYQERAQIIAVRLGVSNSSSRPMSQSLPVNRAAMHFANSALRPPGNMTFQRPPIARPMMASNPMAGNSVQSNQGNHSSSGMN</sequence>
<dbReference type="KEGG" id="dcr:108202611"/>
<evidence type="ECO:0000256" key="1">
    <source>
        <dbReference type="ARBA" id="ARBA00004123"/>
    </source>
</evidence>
<evidence type="ECO:0000256" key="3">
    <source>
        <dbReference type="ARBA" id="ARBA00022723"/>
    </source>
</evidence>
<feature type="domain" description="SWIRM" evidence="15">
    <location>
        <begin position="144"/>
        <end position="241"/>
    </location>
</feature>
<dbReference type="InterPro" id="IPR000433">
    <property type="entry name" value="Znf_ZZ"/>
</dbReference>
<dbReference type="EMBL" id="CP093351">
    <property type="protein sequence ID" value="WOH13801.1"/>
    <property type="molecule type" value="Genomic_DNA"/>
</dbReference>
<dbReference type="AlphaFoldDB" id="A0AAF0XWM2"/>
<dbReference type="CDD" id="cd00167">
    <property type="entry name" value="SANT"/>
    <property type="match status" value="1"/>
</dbReference>
<dbReference type="PANTHER" id="PTHR12802:SF41">
    <property type="entry name" value="BRAHMA ASSOCIATED PROTEIN 155 KDA"/>
    <property type="match status" value="1"/>
</dbReference>
<keyword evidence="6" id="KW-0805">Transcription regulation</keyword>
<keyword evidence="4 10" id="KW-0863">Zinc-finger</keyword>
<reference evidence="18" key="1">
    <citation type="journal article" date="2016" name="Nat. Genet.">
        <title>A high-quality carrot genome assembly provides new insights into carotenoid accumulation and asterid genome evolution.</title>
        <authorList>
            <person name="Iorizzo M."/>
            <person name="Ellison S."/>
            <person name="Senalik D."/>
            <person name="Zeng P."/>
            <person name="Satapoomin P."/>
            <person name="Huang J."/>
            <person name="Bowman M."/>
            <person name="Iovene M."/>
            <person name="Sanseverino W."/>
            <person name="Cavagnaro P."/>
            <person name="Yildiz M."/>
            <person name="Macko-Podgorni A."/>
            <person name="Moranska E."/>
            <person name="Grzebelus E."/>
            <person name="Grzebelus D."/>
            <person name="Ashrafi H."/>
            <person name="Zheng Z."/>
            <person name="Cheng S."/>
            <person name="Spooner D."/>
            <person name="Van Deynze A."/>
            <person name="Simon P."/>
        </authorList>
    </citation>
    <scope>NUCLEOTIDE SEQUENCE</scope>
    <source>
        <tissue evidence="18">Leaf</tissue>
    </source>
</reference>
<dbReference type="InterPro" id="IPR017930">
    <property type="entry name" value="Myb_dom"/>
</dbReference>
<evidence type="ECO:0000259" key="17">
    <source>
        <dbReference type="PROSITE" id="PS51294"/>
    </source>
</evidence>
<dbReference type="GO" id="GO:0003677">
    <property type="term" value="F:DNA binding"/>
    <property type="evidence" value="ECO:0007669"/>
    <property type="project" value="UniProtKB-KW"/>
</dbReference>
<dbReference type="InterPro" id="IPR017884">
    <property type="entry name" value="SANT_dom"/>
</dbReference>
<feature type="compositionally biased region" description="Polar residues" evidence="12">
    <location>
        <begin position="45"/>
        <end position="58"/>
    </location>
</feature>
<dbReference type="PANTHER" id="PTHR12802">
    <property type="entry name" value="SWI/SNF COMPLEX-RELATED"/>
    <property type="match status" value="1"/>
</dbReference>
<keyword evidence="8" id="KW-0804">Transcription</keyword>
<feature type="coiled-coil region" evidence="11">
    <location>
        <begin position="101"/>
        <end position="139"/>
    </location>
</feature>
<evidence type="ECO:0000256" key="4">
    <source>
        <dbReference type="ARBA" id="ARBA00022771"/>
    </source>
</evidence>
<dbReference type="PROSITE" id="PS51293">
    <property type="entry name" value="SANT"/>
    <property type="match status" value="1"/>
</dbReference>
<evidence type="ECO:0000256" key="9">
    <source>
        <dbReference type="ARBA" id="ARBA00023242"/>
    </source>
</evidence>
<keyword evidence="19" id="KW-1185">Reference proteome</keyword>
<feature type="domain" description="HTH myb-type" evidence="17">
    <location>
        <begin position="364"/>
        <end position="400"/>
    </location>
</feature>
<evidence type="ECO:0000259" key="14">
    <source>
        <dbReference type="PROSITE" id="PS50135"/>
    </source>
</evidence>
<dbReference type="SUPFAM" id="SSF57850">
    <property type="entry name" value="RING/U-box"/>
    <property type="match status" value="1"/>
</dbReference>
<evidence type="ECO:0000256" key="6">
    <source>
        <dbReference type="ARBA" id="ARBA00023015"/>
    </source>
</evidence>
<dbReference type="Pfam" id="PF00249">
    <property type="entry name" value="Myb_DNA-binding"/>
    <property type="match status" value="1"/>
</dbReference>
<dbReference type="Gene3D" id="3.30.60.90">
    <property type="match status" value="1"/>
</dbReference>
<dbReference type="PROSITE" id="PS50934">
    <property type="entry name" value="SWIRM"/>
    <property type="match status" value="1"/>
</dbReference>
<dbReference type="Gene3D" id="1.10.10.60">
    <property type="entry name" value="Homeodomain-like"/>
    <property type="match status" value="1"/>
</dbReference>
<feature type="region of interest" description="Disordered" evidence="12">
    <location>
        <begin position="417"/>
        <end position="471"/>
    </location>
</feature>
<dbReference type="SUPFAM" id="SSF46689">
    <property type="entry name" value="Homeodomain-like"/>
    <property type="match status" value="2"/>
</dbReference>
<feature type="domain" description="ZZ-type" evidence="14">
    <location>
        <begin position="304"/>
        <end position="358"/>
    </location>
</feature>
<evidence type="ECO:0000256" key="10">
    <source>
        <dbReference type="PROSITE-ProRule" id="PRU00228"/>
    </source>
</evidence>
<evidence type="ECO:0000259" key="16">
    <source>
        <dbReference type="PROSITE" id="PS51293"/>
    </source>
</evidence>
<evidence type="ECO:0000256" key="5">
    <source>
        <dbReference type="ARBA" id="ARBA00022833"/>
    </source>
</evidence>
<dbReference type="Pfam" id="PF04433">
    <property type="entry name" value="SWIRM"/>
    <property type="match status" value="1"/>
</dbReference>
<dbReference type="PROSITE" id="PS50090">
    <property type="entry name" value="MYB_LIKE"/>
    <property type="match status" value="1"/>
</dbReference>
<evidence type="ECO:0000256" key="8">
    <source>
        <dbReference type="ARBA" id="ARBA00023163"/>
    </source>
</evidence>
<dbReference type="Proteomes" id="UP000077755">
    <property type="component" value="Chromosome 9"/>
</dbReference>
<dbReference type="GO" id="GO:0008270">
    <property type="term" value="F:zinc ion binding"/>
    <property type="evidence" value="ECO:0007669"/>
    <property type="project" value="UniProtKB-KW"/>
</dbReference>
<feature type="region of interest" description="Disordered" evidence="12">
    <location>
        <begin position="576"/>
        <end position="742"/>
    </location>
</feature>
<dbReference type="FunFam" id="1.10.10.60:FF:000014">
    <property type="entry name" value="SWI/SNF complex subunit SMARCC2 isoform C"/>
    <property type="match status" value="1"/>
</dbReference>
<proteinExistence type="predicted"/>
<dbReference type="PROSITE" id="PS51294">
    <property type="entry name" value="HTH_MYB"/>
    <property type="match status" value="1"/>
</dbReference>
<evidence type="ECO:0000256" key="12">
    <source>
        <dbReference type="SAM" id="MobiDB-lite"/>
    </source>
</evidence>
<dbReference type="PROSITE" id="PS50135">
    <property type="entry name" value="ZF_ZZ_2"/>
    <property type="match status" value="1"/>
</dbReference>
<dbReference type="InterPro" id="IPR043145">
    <property type="entry name" value="Znf_ZZ_sf"/>
</dbReference>
<dbReference type="Pfam" id="PF16495">
    <property type="entry name" value="SWIRM-assoc_1"/>
    <property type="match status" value="1"/>
</dbReference>
<dbReference type="InterPro" id="IPR036388">
    <property type="entry name" value="WH-like_DNA-bd_sf"/>
</dbReference>
<evidence type="ECO:0000256" key="11">
    <source>
        <dbReference type="SAM" id="Coils"/>
    </source>
</evidence>
<evidence type="ECO:0000259" key="15">
    <source>
        <dbReference type="PROSITE" id="PS50934"/>
    </source>
</evidence>
<evidence type="ECO:0000256" key="7">
    <source>
        <dbReference type="ARBA" id="ARBA00023125"/>
    </source>
</evidence>
<accession>A0AAF0XWM2</accession>
<keyword evidence="11" id="KW-0175">Coiled coil</keyword>
<feature type="compositionally biased region" description="Low complexity" evidence="12">
    <location>
        <begin position="453"/>
        <end position="462"/>
    </location>
</feature>
<dbReference type="InterPro" id="IPR032451">
    <property type="entry name" value="SMARCC_C"/>
</dbReference>
<feature type="compositionally biased region" description="Basic residues" evidence="12">
    <location>
        <begin position="31"/>
        <end position="44"/>
    </location>
</feature>
<gene>
    <name evidence="18" type="ORF">DCAR_0933312</name>
</gene>
<feature type="domain" description="Myb-like" evidence="13">
    <location>
        <begin position="358"/>
        <end position="408"/>
    </location>
</feature>
<dbReference type="Gene3D" id="1.10.10.10">
    <property type="entry name" value="Winged helix-like DNA-binding domain superfamily/Winged helix DNA-binding domain"/>
    <property type="match status" value="1"/>
</dbReference>
<dbReference type="InterPro" id="IPR007526">
    <property type="entry name" value="SWIRM"/>
</dbReference>
<feature type="region of interest" description="Disordered" evidence="12">
    <location>
        <begin position="898"/>
        <end position="922"/>
    </location>
</feature>
<dbReference type="GO" id="GO:0005634">
    <property type="term" value="C:nucleus"/>
    <property type="evidence" value="ECO:0007669"/>
    <property type="project" value="UniProtKB-SubCell"/>
</dbReference>
<dbReference type="InterPro" id="IPR009057">
    <property type="entry name" value="Homeodomain-like_sf"/>
</dbReference>
<dbReference type="SMART" id="SM00717">
    <property type="entry name" value="SANT"/>
    <property type="match status" value="1"/>
</dbReference>
<feature type="compositionally biased region" description="Basic and acidic residues" evidence="12">
    <location>
        <begin position="438"/>
        <end position="452"/>
    </location>
</feature>
<keyword evidence="7" id="KW-0238">DNA-binding</keyword>
<dbReference type="InterPro" id="IPR001005">
    <property type="entry name" value="SANT/Myb"/>
</dbReference>
<organism evidence="18 19">
    <name type="scientific">Daucus carota subsp. sativus</name>
    <name type="common">Carrot</name>
    <dbReference type="NCBI Taxonomy" id="79200"/>
    <lineage>
        <taxon>Eukaryota</taxon>
        <taxon>Viridiplantae</taxon>
        <taxon>Streptophyta</taxon>
        <taxon>Embryophyta</taxon>
        <taxon>Tracheophyta</taxon>
        <taxon>Spermatophyta</taxon>
        <taxon>Magnoliopsida</taxon>
        <taxon>eudicotyledons</taxon>
        <taxon>Gunneridae</taxon>
        <taxon>Pentapetalae</taxon>
        <taxon>asterids</taxon>
        <taxon>campanulids</taxon>
        <taxon>Apiales</taxon>
        <taxon>Apiaceae</taxon>
        <taxon>Apioideae</taxon>
        <taxon>Scandiceae</taxon>
        <taxon>Daucinae</taxon>
        <taxon>Daucus</taxon>
        <taxon>Daucus sect. Daucus</taxon>
    </lineage>
</organism>
<keyword evidence="2" id="KW-0217">Developmental protein</keyword>
<evidence type="ECO:0000259" key="13">
    <source>
        <dbReference type="PROSITE" id="PS50090"/>
    </source>
</evidence>
<reference evidence="18" key="2">
    <citation type="submission" date="2022-03" db="EMBL/GenBank/DDBJ databases">
        <title>Draft title - Genomic analysis of global carrot germplasm unveils the trajectory of domestication and the origin of high carotenoid orange carrot.</title>
        <authorList>
            <person name="Iorizzo M."/>
            <person name="Ellison S."/>
            <person name="Senalik D."/>
            <person name="Macko-Podgorni A."/>
            <person name="Grzebelus D."/>
            <person name="Bostan H."/>
            <person name="Rolling W."/>
            <person name="Curaba J."/>
            <person name="Simon P."/>
        </authorList>
    </citation>
    <scope>NUCLEOTIDE SEQUENCE</scope>
    <source>
        <tissue evidence="18">Leaf</tissue>
    </source>
</reference>